<name>A0A2U3E148_PURLI</name>
<feature type="domain" description="Xylanolytic transcriptional activator regulatory" evidence="3">
    <location>
        <begin position="260"/>
        <end position="334"/>
    </location>
</feature>
<dbReference type="Proteomes" id="UP000245956">
    <property type="component" value="Unassembled WGS sequence"/>
</dbReference>
<organism evidence="4 5">
    <name type="scientific">Purpureocillium lilacinum</name>
    <name type="common">Paecilomyces lilacinus</name>
    <dbReference type="NCBI Taxonomy" id="33203"/>
    <lineage>
        <taxon>Eukaryota</taxon>
        <taxon>Fungi</taxon>
        <taxon>Dikarya</taxon>
        <taxon>Ascomycota</taxon>
        <taxon>Pezizomycotina</taxon>
        <taxon>Sordariomycetes</taxon>
        <taxon>Hypocreomycetidae</taxon>
        <taxon>Hypocreales</taxon>
        <taxon>Ophiocordycipitaceae</taxon>
        <taxon>Purpureocillium</taxon>
    </lineage>
</organism>
<comment type="subcellular location">
    <subcellularLocation>
        <location evidence="1">Nucleus</location>
    </subcellularLocation>
</comment>
<dbReference type="Pfam" id="PF04082">
    <property type="entry name" value="Fungal_trans"/>
    <property type="match status" value="1"/>
</dbReference>
<sequence length="629" mass="69926">MSIKDSPGFLGPTTVAKFLEEPQNHLLPFATSPYGTARSMTPEELSLNTKQTIVNEHMLGLSIDVLRHLPDRKTARHLIQRGASPIDGWLLPAVFHMCDSLFDAFVPQAVTGPDRECVFERLARTLAINSRRPLADGQDDAQSWLASFSGANVRWEGVGVLFVQWAKGMMRQLEDEGARKGSGGSVADMTSDKIATYIECADSCLMLCGRSESANTLLLYFLLKYSHVASVCKGDASKWPYEVLAFVMARPTYRSIGTSSARLLAEAISVATSLGLHITPRSESQHTSLTREIGRRLFAHVYVLDKVAAVTTGRPPMLSRRYCSTPLPLDVSDSFILQIHGQVNMNDISVCANVNAHGWSRTGEILNATIMRARVLMARVRDEILEIALDADEGMNVERLRYLQDHQELLYQTFPFTLRYTPAVVSDTTLPLSLRFSKVLTWLEHLQNLFFIRRLLVKACCGDPTATDYNRQLAETSYDIVQATLTLWTRNSDRPHPLQANFDWIIVSYACPAAGVLCSELIRGGNAFSSSPRRSDVIQQLSLLKAFLAYLGPDAPNACLWTTIQEVVSRVLDHTLNGGAGQAHSAAWQDEPQQAAIAPGPFHEFEVPGEFHDVYAFELLHSFDWLRPE</sequence>
<evidence type="ECO:0000259" key="3">
    <source>
        <dbReference type="SMART" id="SM00906"/>
    </source>
</evidence>
<dbReference type="InterPro" id="IPR050613">
    <property type="entry name" value="Sec_Metabolite_Reg"/>
</dbReference>
<dbReference type="GO" id="GO:0008270">
    <property type="term" value="F:zinc ion binding"/>
    <property type="evidence" value="ECO:0007669"/>
    <property type="project" value="InterPro"/>
</dbReference>
<proteinExistence type="predicted"/>
<evidence type="ECO:0000313" key="4">
    <source>
        <dbReference type="EMBL" id="PWI68238.1"/>
    </source>
</evidence>
<dbReference type="AlphaFoldDB" id="A0A2U3E148"/>
<dbReference type="EMBL" id="LCWV01000015">
    <property type="protein sequence ID" value="PWI68238.1"/>
    <property type="molecule type" value="Genomic_DNA"/>
</dbReference>
<dbReference type="GO" id="GO:0005634">
    <property type="term" value="C:nucleus"/>
    <property type="evidence" value="ECO:0007669"/>
    <property type="project" value="UniProtKB-SubCell"/>
</dbReference>
<dbReference type="SMART" id="SM00906">
    <property type="entry name" value="Fungal_trans"/>
    <property type="match status" value="1"/>
</dbReference>
<evidence type="ECO:0000256" key="1">
    <source>
        <dbReference type="ARBA" id="ARBA00004123"/>
    </source>
</evidence>
<dbReference type="PANTHER" id="PTHR31001">
    <property type="entry name" value="UNCHARACTERIZED TRANSCRIPTIONAL REGULATORY PROTEIN"/>
    <property type="match status" value="1"/>
</dbReference>
<keyword evidence="2" id="KW-0539">Nucleus</keyword>
<dbReference type="GO" id="GO:0006351">
    <property type="term" value="P:DNA-templated transcription"/>
    <property type="evidence" value="ECO:0007669"/>
    <property type="project" value="InterPro"/>
</dbReference>
<dbReference type="InterPro" id="IPR007219">
    <property type="entry name" value="XnlR_reg_dom"/>
</dbReference>
<dbReference type="PANTHER" id="PTHR31001:SF40">
    <property type="entry name" value="ZN(II)2CYS6 TRANSCRIPTION FACTOR (EUROFUNG)"/>
    <property type="match status" value="1"/>
</dbReference>
<gene>
    <name evidence="4" type="ORF">PCL_02007</name>
</gene>
<evidence type="ECO:0000256" key="2">
    <source>
        <dbReference type="ARBA" id="ARBA00023242"/>
    </source>
</evidence>
<accession>A0A2U3E148</accession>
<evidence type="ECO:0000313" key="5">
    <source>
        <dbReference type="Proteomes" id="UP000245956"/>
    </source>
</evidence>
<protein>
    <recommendedName>
        <fullName evidence="3">Xylanolytic transcriptional activator regulatory domain-containing protein</fullName>
    </recommendedName>
</protein>
<reference evidence="4 5" key="1">
    <citation type="journal article" date="2016" name="Front. Microbiol.">
        <title>Genome and transcriptome sequences reveal the specific parasitism of the nematophagous Purpureocillium lilacinum 36-1.</title>
        <authorList>
            <person name="Xie J."/>
            <person name="Li S."/>
            <person name="Mo C."/>
            <person name="Xiao X."/>
            <person name="Peng D."/>
            <person name="Wang G."/>
            <person name="Xiao Y."/>
        </authorList>
    </citation>
    <scope>NUCLEOTIDE SEQUENCE [LARGE SCALE GENOMIC DNA]</scope>
    <source>
        <strain evidence="4 5">36-1</strain>
    </source>
</reference>
<dbReference type="CDD" id="cd12148">
    <property type="entry name" value="fungal_TF_MHR"/>
    <property type="match status" value="1"/>
</dbReference>
<comment type="caution">
    <text evidence="4">The sequence shown here is derived from an EMBL/GenBank/DDBJ whole genome shotgun (WGS) entry which is preliminary data.</text>
</comment>
<dbReference type="GO" id="GO:0003677">
    <property type="term" value="F:DNA binding"/>
    <property type="evidence" value="ECO:0007669"/>
    <property type="project" value="InterPro"/>
</dbReference>